<comment type="pathway">
    <text evidence="11">Phospholipid metabolism; phosphatidylethanolamine biosynthesis; phosphatidylethanolamine from CDP-diacylglycerol: step 2/2.</text>
</comment>
<comment type="function">
    <text evidence="11">Catalyzes the formation of phosphatidylethanolamine (PtdEtn) from phosphatidylserine (PtdSer).</text>
</comment>
<dbReference type="Proteomes" id="UP000070352">
    <property type="component" value="Unassembled WGS sequence"/>
</dbReference>
<feature type="modified residue" description="Pyruvic acid (Ser); by autocatalysis" evidence="11">
    <location>
        <position position="180"/>
    </location>
</feature>
<keyword evidence="14" id="KW-1185">Reference proteome</keyword>
<evidence type="ECO:0000256" key="9">
    <source>
        <dbReference type="ARBA" id="ARBA00023264"/>
    </source>
</evidence>
<keyword evidence="1 11" id="KW-1003">Cell membrane</keyword>
<dbReference type="GO" id="GO:0006646">
    <property type="term" value="P:phosphatidylethanolamine biosynthetic process"/>
    <property type="evidence" value="ECO:0007669"/>
    <property type="project" value="UniProtKB-UniRule"/>
</dbReference>
<comment type="cofactor">
    <cofactor evidence="11">
        <name>pyruvate</name>
        <dbReference type="ChEBI" id="CHEBI:15361"/>
    </cofactor>
    <text evidence="11">Binds 1 pyruvoyl group covalently per subunit.</text>
</comment>
<comment type="catalytic activity">
    <reaction evidence="11">
        <text>a 1,2-diacyl-sn-glycero-3-phospho-L-serine + H(+) = a 1,2-diacyl-sn-glycero-3-phosphoethanolamine + CO2</text>
        <dbReference type="Rhea" id="RHEA:20828"/>
        <dbReference type="ChEBI" id="CHEBI:15378"/>
        <dbReference type="ChEBI" id="CHEBI:16526"/>
        <dbReference type="ChEBI" id="CHEBI:57262"/>
        <dbReference type="ChEBI" id="CHEBI:64612"/>
        <dbReference type="EC" id="4.1.1.65"/>
    </reaction>
</comment>
<dbReference type="UniPathway" id="UPA00558">
    <property type="reaction ID" value="UER00616"/>
</dbReference>
<evidence type="ECO:0000256" key="11">
    <source>
        <dbReference type="HAMAP-Rule" id="MF_00664"/>
    </source>
</evidence>
<dbReference type="EMBL" id="LSKU01000001">
    <property type="protein sequence ID" value="KXG44874.1"/>
    <property type="molecule type" value="Genomic_DNA"/>
</dbReference>
<keyword evidence="6 11" id="KW-0865">Zymogen</keyword>
<dbReference type="EC" id="4.1.1.65" evidence="11"/>
<keyword evidence="2 11" id="KW-0444">Lipid biosynthesis</keyword>
<feature type="chain" id="PRO_5023396689" description="Phosphatidylserine decarboxylase beta chain" evidence="11">
    <location>
        <begin position="1"/>
        <end position="179"/>
    </location>
</feature>
<evidence type="ECO:0000256" key="4">
    <source>
        <dbReference type="ARBA" id="ARBA00023098"/>
    </source>
</evidence>
<accession>A0A135L7B8</accession>
<evidence type="ECO:0000256" key="7">
    <source>
        <dbReference type="ARBA" id="ARBA00023209"/>
    </source>
</evidence>
<keyword evidence="9 11" id="KW-1208">Phospholipid metabolism</keyword>
<dbReference type="RefSeq" id="WP_201024195.1">
    <property type="nucleotide sequence ID" value="NZ_LSKU01000001.1"/>
</dbReference>
<evidence type="ECO:0000256" key="2">
    <source>
        <dbReference type="ARBA" id="ARBA00022516"/>
    </source>
</evidence>
<keyword evidence="3 11" id="KW-0210">Decarboxylase</keyword>
<dbReference type="InterPro" id="IPR033175">
    <property type="entry name" value="PSD-A"/>
</dbReference>
<evidence type="ECO:0000256" key="3">
    <source>
        <dbReference type="ARBA" id="ARBA00022793"/>
    </source>
</evidence>
<feature type="active site" description="Schiff-base intermediate with substrate; via pyruvic acid" evidence="11">
    <location>
        <position position="180"/>
    </location>
</feature>
<comment type="PTM">
    <text evidence="11">Is synthesized initially as an inactive proenzyme. Formation of the active enzyme involves a self-maturation process in which the active site pyruvoyl group is generated from an internal serine residue via an autocatalytic post-translational modification. Two non-identical subunits are generated from the proenzyme in this reaction, and the pyruvate is formed at the N-terminus of the alpha chain, which is derived from the carboxyl end of the proenzyme. The post-translation cleavage follows an unusual pathway, termed non-hydrolytic serinolysis, in which the side chain hydroxyl group of the serine supplies its oxygen atom to form the C-terminus of the beta chain, while the remainder of the serine residue undergoes an oxidative deamination to produce ammonia and the pyruvoyl prosthetic group on the alpha chain.</text>
</comment>
<evidence type="ECO:0000256" key="5">
    <source>
        <dbReference type="ARBA" id="ARBA00023136"/>
    </source>
</evidence>
<feature type="transmembrane region" description="Helical" evidence="12">
    <location>
        <begin position="27"/>
        <end position="46"/>
    </location>
</feature>
<dbReference type="PANTHER" id="PTHR35809:SF1">
    <property type="entry name" value="ARCHAETIDYLSERINE DECARBOXYLASE PROENZYME-RELATED"/>
    <property type="match status" value="1"/>
</dbReference>
<dbReference type="GO" id="GO:0004609">
    <property type="term" value="F:phosphatidylserine decarboxylase activity"/>
    <property type="evidence" value="ECO:0007669"/>
    <property type="project" value="UniProtKB-UniRule"/>
</dbReference>
<evidence type="ECO:0000256" key="10">
    <source>
        <dbReference type="ARBA" id="ARBA00023317"/>
    </source>
</evidence>
<name>A0A135L7B8_9BACI</name>
<evidence type="ECO:0000256" key="12">
    <source>
        <dbReference type="SAM" id="Phobius"/>
    </source>
</evidence>
<comment type="subcellular location">
    <subcellularLocation>
        <location evidence="11">Cell membrane</location>
        <topology evidence="11">Peripheral membrane protein</topology>
    </subcellularLocation>
</comment>
<keyword evidence="10 11" id="KW-0670">Pyruvate</keyword>
<keyword evidence="8 11" id="KW-0456">Lyase</keyword>
<evidence type="ECO:0000313" key="14">
    <source>
        <dbReference type="Proteomes" id="UP000070352"/>
    </source>
</evidence>
<dbReference type="NCBIfam" id="NF003685">
    <property type="entry name" value="PRK05305.2-5"/>
    <property type="match status" value="1"/>
</dbReference>
<dbReference type="HAMAP" id="MF_00664">
    <property type="entry name" value="PS_decarb_PSD_A"/>
    <property type="match status" value="1"/>
</dbReference>
<comment type="subunit">
    <text evidence="11">Heterodimer of a large membrane-associated beta subunit and a small pyruvoyl-containing alpha subunit.</text>
</comment>
<evidence type="ECO:0000256" key="6">
    <source>
        <dbReference type="ARBA" id="ARBA00023145"/>
    </source>
</evidence>
<comment type="caution">
    <text evidence="13">The sequence shown here is derived from an EMBL/GenBank/DDBJ whole genome shotgun (WGS) entry which is preliminary data.</text>
</comment>
<comment type="caution">
    <text evidence="11">Lacks conserved residue(s) required for the propagation of feature annotation.</text>
</comment>
<dbReference type="PANTHER" id="PTHR35809">
    <property type="entry name" value="ARCHAETIDYLSERINE DECARBOXYLASE PROENZYME-RELATED"/>
    <property type="match status" value="1"/>
</dbReference>
<organism evidence="13 14">
    <name type="scientific">Tepidibacillus decaturensis</name>
    <dbReference type="NCBI Taxonomy" id="1413211"/>
    <lineage>
        <taxon>Bacteria</taxon>
        <taxon>Bacillati</taxon>
        <taxon>Bacillota</taxon>
        <taxon>Bacilli</taxon>
        <taxon>Bacillales</taxon>
        <taxon>Bacillaceae</taxon>
        <taxon>Tepidibacillus</taxon>
    </lineage>
</organism>
<comment type="similarity">
    <text evidence="11">Belongs to the phosphatidylserine decarboxylase family. PSD-A subfamily.</text>
</comment>
<protein>
    <recommendedName>
        <fullName evidence="11">Phosphatidylserine decarboxylase proenzyme</fullName>
        <ecNumber evidence="11">4.1.1.65</ecNumber>
    </recommendedName>
    <component>
        <recommendedName>
            <fullName evidence="11">Phosphatidylserine decarboxylase alpha chain</fullName>
        </recommendedName>
    </component>
    <component>
        <recommendedName>
            <fullName evidence="11">Phosphatidylserine decarboxylase beta chain</fullName>
        </recommendedName>
    </component>
</protein>
<sequence length="212" mass="23972">MKHHALIKEGLPTLGILLILTGVLYEIQPWLSLIGIGLILFVLYFFRDPKRESPINDELAIMAPADGVITDIREIEETSFMKQRAICISIFMSPLDVHINRSPISGEVKFIEYKKGKFIPATRPESHVVNEKNFIGIENEKMKVLVVQIAGIMARRIVNWSKLGQKIKKGDKIGMIKFSSGTQLYLPVKTELVVEKGDKVYSGKTMIGRYLE</sequence>
<evidence type="ECO:0000256" key="1">
    <source>
        <dbReference type="ARBA" id="ARBA00022475"/>
    </source>
</evidence>
<keyword evidence="4 11" id="KW-0443">Lipid metabolism</keyword>
<keyword evidence="5 11" id="KW-0472">Membrane</keyword>
<keyword evidence="12" id="KW-0812">Transmembrane</keyword>
<keyword evidence="7 11" id="KW-0594">Phospholipid biosynthesis</keyword>
<dbReference type="Pfam" id="PF02666">
    <property type="entry name" value="PS_Dcarbxylase"/>
    <property type="match status" value="1"/>
</dbReference>
<evidence type="ECO:0000313" key="13">
    <source>
        <dbReference type="EMBL" id="KXG44874.1"/>
    </source>
</evidence>
<reference evidence="13 14" key="1">
    <citation type="submission" date="2016-02" db="EMBL/GenBank/DDBJ databases">
        <title>Draft Genome for Tepidibacillus decaturensis nov. sp. Strain Z9, an Anaerobic, Moderately Thermophilic and Heterotrophic Bacterium from Deep Subsurface of the Illinois Basin, USA.</title>
        <authorList>
            <person name="Dong Y."/>
            <person name="Chang J.Y."/>
            <person name="Sanford R."/>
            <person name="Fouke B.W."/>
        </authorList>
    </citation>
    <scope>NUCLEOTIDE SEQUENCE [LARGE SCALE GENOMIC DNA]</scope>
    <source>
        <strain evidence="13 14">Z9</strain>
    </source>
</reference>
<dbReference type="InterPro" id="IPR003817">
    <property type="entry name" value="PS_Dcarbxylase"/>
</dbReference>
<proteinExistence type="inferred from homology"/>
<dbReference type="GO" id="GO:0005886">
    <property type="term" value="C:plasma membrane"/>
    <property type="evidence" value="ECO:0007669"/>
    <property type="project" value="UniProtKB-SubCell"/>
</dbReference>
<dbReference type="AlphaFoldDB" id="A0A135L7B8"/>
<feature type="chain" id="PRO_5023396690" description="Phosphatidylserine decarboxylase alpha chain" evidence="11">
    <location>
        <begin position="180"/>
        <end position="212"/>
    </location>
</feature>
<dbReference type="STRING" id="1413211.U473_13255"/>
<keyword evidence="12" id="KW-1133">Transmembrane helix</keyword>
<gene>
    <name evidence="11" type="primary">psd</name>
    <name evidence="13" type="ORF">U473_13255</name>
</gene>
<evidence type="ECO:0000256" key="8">
    <source>
        <dbReference type="ARBA" id="ARBA00023239"/>
    </source>
</evidence>
<dbReference type="NCBIfam" id="NF003678">
    <property type="entry name" value="PRK05305.1-2"/>
    <property type="match status" value="1"/>
</dbReference>